<sequence>MADVSMITDDEYVSPDEFNDEITNDLNKKVNELSKQLKNMKIEKDEAHRYINDMSAKIASHGELEKEVKRLTILNHDLENRLQAEDKAYVKLWKEVSPSKDNGSGEKTDPATTSTERKEESDTNSGILNEKTPTSQADKTVQQNQDRSVTVTASVTELTEEIRRKEERIQELKNEVKTLKSSLQETLKIKDKYKKTLEKLRDEKQALSEETSRRLTQGDNKMCKMEENLRLMTARRDQLEKDLEKANEELDLTEKKLTAVKKGHQSTLAEDGKAMSSELGIVHVDELREALVTKSVECEKMLLKNEELKKILEEKGSTQGKLEERLTLITSRKDQLEKDLEKAKEDLDQMAKKLTKVNQDHKSTLIENEMAISSGSECLQLEVDTLIKDRYNQNESQVCFDSLTVQPPKTRKSIEIGLRSLRSGMGKTMVDGVTKGLQKLLHDRLLREKIDLHIKPCQTLDDATGGPHFVLCLAKSIIGTKVQALEGIPGNKDTVLIIIYYTETDTKECLSMSIPSFRLYGSELRPLGGTIDMLFGGGSGLYDCDVNNSAVERITTFLKKY</sequence>
<reference evidence="3 4" key="1">
    <citation type="journal article" date="2017" name="Nat. Ecol. Evol.">
        <title>Scallop genome provides insights into evolution of bilaterian karyotype and development.</title>
        <authorList>
            <person name="Wang S."/>
            <person name="Zhang J."/>
            <person name="Jiao W."/>
            <person name="Li J."/>
            <person name="Xun X."/>
            <person name="Sun Y."/>
            <person name="Guo X."/>
            <person name="Huan P."/>
            <person name="Dong B."/>
            <person name="Zhang L."/>
            <person name="Hu X."/>
            <person name="Sun X."/>
            <person name="Wang J."/>
            <person name="Zhao C."/>
            <person name="Wang Y."/>
            <person name="Wang D."/>
            <person name="Huang X."/>
            <person name="Wang R."/>
            <person name="Lv J."/>
            <person name="Li Y."/>
            <person name="Zhang Z."/>
            <person name="Liu B."/>
            <person name="Lu W."/>
            <person name="Hui Y."/>
            <person name="Liang J."/>
            <person name="Zhou Z."/>
            <person name="Hou R."/>
            <person name="Li X."/>
            <person name="Liu Y."/>
            <person name="Li H."/>
            <person name="Ning X."/>
            <person name="Lin Y."/>
            <person name="Zhao L."/>
            <person name="Xing Q."/>
            <person name="Dou J."/>
            <person name="Li Y."/>
            <person name="Mao J."/>
            <person name="Guo H."/>
            <person name="Dou H."/>
            <person name="Li T."/>
            <person name="Mu C."/>
            <person name="Jiang W."/>
            <person name="Fu Q."/>
            <person name="Fu X."/>
            <person name="Miao Y."/>
            <person name="Liu J."/>
            <person name="Yu Q."/>
            <person name="Li R."/>
            <person name="Liao H."/>
            <person name="Li X."/>
            <person name="Kong Y."/>
            <person name="Jiang Z."/>
            <person name="Chourrout D."/>
            <person name="Li R."/>
            <person name="Bao Z."/>
        </authorList>
    </citation>
    <scope>NUCLEOTIDE SEQUENCE [LARGE SCALE GENOMIC DNA]</scope>
    <source>
        <strain evidence="3 4">PY_sf001</strain>
    </source>
</reference>
<keyword evidence="1" id="KW-0175">Coiled coil</keyword>
<dbReference type="Proteomes" id="UP000242188">
    <property type="component" value="Unassembled WGS sequence"/>
</dbReference>
<gene>
    <name evidence="3" type="ORF">KP79_PYT13600</name>
</gene>
<organism evidence="3 4">
    <name type="scientific">Mizuhopecten yessoensis</name>
    <name type="common">Japanese scallop</name>
    <name type="synonym">Patinopecten yessoensis</name>
    <dbReference type="NCBI Taxonomy" id="6573"/>
    <lineage>
        <taxon>Eukaryota</taxon>
        <taxon>Metazoa</taxon>
        <taxon>Spiralia</taxon>
        <taxon>Lophotrochozoa</taxon>
        <taxon>Mollusca</taxon>
        <taxon>Bivalvia</taxon>
        <taxon>Autobranchia</taxon>
        <taxon>Pteriomorphia</taxon>
        <taxon>Pectinida</taxon>
        <taxon>Pectinoidea</taxon>
        <taxon>Pectinidae</taxon>
        <taxon>Mizuhopecten</taxon>
    </lineage>
</organism>
<feature type="compositionally biased region" description="Basic and acidic residues" evidence="2">
    <location>
        <begin position="97"/>
        <end position="121"/>
    </location>
</feature>
<dbReference type="STRING" id="6573.A0A210QXK6"/>
<name>A0A210QXK6_MIZYE</name>
<keyword evidence="4" id="KW-1185">Reference proteome</keyword>
<evidence type="ECO:0000256" key="1">
    <source>
        <dbReference type="SAM" id="Coils"/>
    </source>
</evidence>
<feature type="coiled-coil region" evidence="1">
    <location>
        <begin position="326"/>
        <end position="360"/>
    </location>
</feature>
<feature type="coiled-coil region" evidence="1">
    <location>
        <begin position="23"/>
        <end position="88"/>
    </location>
</feature>
<evidence type="ECO:0000313" key="3">
    <source>
        <dbReference type="EMBL" id="OWF53487.1"/>
    </source>
</evidence>
<feature type="coiled-coil region" evidence="1">
    <location>
        <begin position="155"/>
        <end position="263"/>
    </location>
</feature>
<feature type="region of interest" description="Disordered" evidence="2">
    <location>
        <begin position="97"/>
        <end position="148"/>
    </location>
</feature>
<dbReference type="OrthoDB" id="8446971at2759"/>
<comment type="caution">
    <text evidence="3">The sequence shown here is derived from an EMBL/GenBank/DDBJ whole genome shotgun (WGS) entry which is preliminary data.</text>
</comment>
<accession>A0A210QXK6</accession>
<evidence type="ECO:0000313" key="4">
    <source>
        <dbReference type="Proteomes" id="UP000242188"/>
    </source>
</evidence>
<proteinExistence type="predicted"/>
<evidence type="ECO:0000256" key="2">
    <source>
        <dbReference type="SAM" id="MobiDB-lite"/>
    </source>
</evidence>
<dbReference type="AlphaFoldDB" id="A0A210QXK6"/>
<feature type="compositionally biased region" description="Polar residues" evidence="2">
    <location>
        <begin position="123"/>
        <end position="148"/>
    </location>
</feature>
<protein>
    <submittedName>
        <fullName evidence="3">Laminin subunit beta-4</fullName>
    </submittedName>
</protein>
<dbReference type="EMBL" id="NEDP02001335">
    <property type="protein sequence ID" value="OWF53487.1"/>
    <property type="molecule type" value="Genomic_DNA"/>
</dbReference>